<accession>A0ABW9P3M1</accession>
<sequence>MNALLVSILASILAGCFVALFSYWLNNRASSTKG</sequence>
<dbReference type="RefSeq" id="WP_125706350.1">
    <property type="nucleotide sequence ID" value="NZ_JBHTOO010000022.1"/>
</dbReference>
<keyword evidence="1" id="KW-0472">Membrane</keyword>
<evidence type="ECO:0000313" key="3">
    <source>
        <dbReference type="Proteomes" id="UP000436655"/>
    </source>
</evidence>
<evidence type="ECO:0000313" key="2">
    <source>
        <dbReference type="EMBL" id="MQS43878.1"/>
    </source>
</evidence>
<keyword evidence="3" id="KW-1185">Reference proteome</keyword>
<dbReference type="Proteomes" id="UP000436655">
    <property type="component" value="Unassembled WGS sequence"/>
</dbReference>
<proteinExistence type="predicted"/>
<dbReference type="EMBL" id="VDFN01000001">
    <property type="protein sequence ID" value="MQS43878.1"/>
    <property type="molecule type" value="Genomic_DNA"/>
</dbReference>
<dbReference type="NCBIfam" id="NF033608">
    <property type="entry name" value="type_I_tox_Fst"/>
    <property type="match status" value="1"/>
</dbReference>
<feature type="transmembrane region" description="Helical" evidence="1">
    <location>
        <begin position="6"/>
        <end position="25"/>
    </location>
</feature>
<keyword evidence="1" id="KW-0812">Transmembrane</keyword>
<gene>
    <name evidence="2" type="ORF">FHL03_00095</name>
</gene>
<comment type="caution">
    <text evidence="2">The sequence shown here is derived from an EMBL/GenBank/DDBJ whole genome shotgun (WGS) entry which is preliminary data.</text>
</comment>
<reference evidence="2 3" key="1">
    <citation type="journal article" date="2019" name="Syst. Appl. Microbiol.">
        <title>Polyphasic characterization of two novel Lactobacillus spp. isolated from blown salami packages: Description of Lactobacillus halodurans sp. nov. and Lactobacillus salsicarnum sp. nov.</title>
        <authorList>
            <person name="Schuster J.A."/>
            <person name="Klingl A."/>
            <person name="Vogel R.F."/>
            <person name="Ehrmann M.A."/>
        </authorList>
    </citation>
    <scope>NUCLEOTIDE SEQUENCE [LARGE SCALE GENOMIC DNA]</scope>
    <source>
        <strain evidence="2 3">TMW 1.2098</strain>
    </source>
</reference>
<evidence type="ECO:0000256" key="1">
    <source>
        <dbReference type="SAM" id="Phobius"/>
    </source>
</evidence>
<protein>
    <submittedName>
        <fullName evidence="2">Type I toxin-antitoxin system Fst family toxin</fullName>
    </submittedName>
</protein>
<keyword evidence="1" id="KW-1133">Transmembrane helix</keyword>
<organism evidence="2 3">
    <name type="scientific">Companilactobacillus mishanensis</name>
    <dbReference type="NCBI Taxonomy" id="2486008"/>
    <lineage>
        <taxon>Bacteria</taxon>
        <taxon>Bacillati</taxon>
        <taxon>Bacillota</taxon>
        <taxon>Bacilli</taxon>
        <taxon>Lactobacillales</taxon>
        <taxon>Lactobacillaceae</taxon>
        <taxon>Companilactobacillus</taxon>
    </lineage>
</organism>
<name>A0ABW9P3M1_9LACO</name>